<evidence type="ECO:0000256" key="4">
    <source>
        <dbReference type="ARBA" id="ARBA00022692"/>
    </source>
</evidence>
<accession>G7V9I5</accession>
<keyword evidence="2" id="KW-1003">Cell membrane</keyword>
<evidence type="ECO:0000256" key="8">
    <source>
        <dbReference type="ARBA" id="ARBA00023136"/>
    </source>
</evidence>
<dbReference type="eggNOG" id="COG4585">
    <property type="taxonomic scope" value="Bacteria"/>
</dbReference>
<dbReference type="EMBL" id="CP003096">
    <property type="protein sequence ID" value="AER66535.1"/>
    <property type="molecule type" value="Genomic_DNA"/>
</dbReference>
<dbReference type="STRING" id="580340.Tlie_0802"/>
<dbReference type="PANTHER" id="PTHR24421">
    <property type="entry name" value="NITRATE/NITRITE SENSOR PROTEIN NARX-RELATED"/>
    <property type="match status" value="1"/>
</dbReference>
<comment type="subcellular location">
    <subcellularLocation>
        <location evidence="1">Cell membrane</location>
        <topology evidence="1">Multi-pass membrane protein</topology>
    </subcellularLocation>
</comment>
<name>G7V9I5_THELD</name>
<dbReference type="InterPro" id="IPR050482">
    <property type="entry name" value="Sensor_HK_TwoCompSys"/>
</dbReference>
<evidence type="ECO:0000313" key="12">
    <source>
        <dbReference type="EMBL" id="AER66535.1"/>
    </source>
</evidence>
<dbReference type="InterPro" id="IPR011712">
    <property type="entry name" value="Sig_transdc_His_kin_sub3_dim/P"/>
</dbReference>
<evidence type="ECO:0000256" key="2">
    <source>
        <dbReference type="ARBA" id="ARBA00022475"/>
    </source>
</evidence>
<dbReference type="PANTHER" id="PTHR24421:SF37">
    <property type="entry name" value="SENSOR HISTIDINE KINASE NARS"/>
    <property type="match status" value="1"/>
</dbReference>
<dbReference type="InterPro" id="IPR003594">
    <property type="entry name" value="HATPase_dom"/>
</dbReference>
<reference evidence="12 13" key="2">
    <citation type="journal article" date="2012" name="Stand. Genomic Sci.">
        <title>Genome sequence of the moderately thermophilic, amino-acid-degrading and sulfur-reducing bacterium Thermovirga lienii type strain (Cas60314(T)).</title>
        <authorList>
            <person name="Goker M."/>
            <person name="Saunders E."/>
            <person name="Lapidus A."/>
            <person name="Nolan M."/>
            <person name="Lucas S."/>
            <person name="Hammon N."/>
            <person name="Deshpande S."/>
            <person name="Cheng J.F."/>
            <person name="Han C."/>
            <person name="Tapia R."/>
            <person name="Goodwin L.A."/>
            <person name="Pitluck S."/>
            <person name="Liolios K."/>
            <person name="Mavromatis K."/>
            <person name="Pagani I."/>
            <person name="Ivanova N."/>
            <person name="Mikhailova N."/>
            <person name="Pati A."/>
            <person name="Chen A."/>
            <person name="Palaniappan K."/>
            <person name="Land M."/>
            <person name="Chang Y.J."/>
            <person name="Jeffries C.D."/>
            <person name="Brambilla E.M."/>
            <person name="Rohde M."/>
            <person name="Spring S."/>
            <person name="Detter J.C."/>
            <person name="Woyke T."/>
            <person name="Bristow J."/>
            <person name="Eisen J.A."/>
            <person name="Markowitz V."/>
            <person name="Hugenholtz P."/>
            <person name="Kyrpides N.C."/>
            <person name="Klenk H.P."/>
        </authorList>
    </citation>
    <scope>NUCLEOTIDE SEQUENCE [LARGE SCALE GENOMIC DNA]</scope>
    <source>
        <strain evidence="13">ATCC BAA-1197 / DSM 17291 / Cas60314</strain>
    </source>
</reference>
<dbReference type="GO" id="GO:0005886">
    <property type="term" value="C:plasma membrane"/>
    <property type="evidence" value="ECO:0007669"/>
    <property type="project" value="UniProtKB-SubCell"/>
</dbReference>
<evidence type="ECO:0000259" key="10">
    <source>
        <dbReference type="Pfam" id="PF02518"/>
    </source>
</evidence>
<dbReference type="KEGG" id="tli:Tlie_0802"/>
<evidence type="ECO:0000256" key="5">
    <source>
        <dbReference type="ARBA" id="ARBA00022777"/>
    </source>
</evidence>
<evidence type="ECO:0000313" key="13">
    <source>
        <dbReference type="Proteomes" id="UP000005868"/>
    </source>
</evidence>
<keyword evidence="4 9" id="KW-0812">Transmembrane</keyword>
<proteinExistence type="predicted"/>
<reference evidence="13" key="1">
    <citation type="submission" date="2011-10" db="EMBL/GenBank/DDBJ databases">
        <title>The complete genome of chromosome of Thermovirga lienii DSM 17291.</title>
        <authorList>
            <consortium name="US DOE Joint Genome Institute (JGI-PGF)"/>
            <person name="Lucas S."/>
            <person name="Copeland A."/>
            <person name="Lapidus A."/>
            <person name="Glavina del Rio T."/>
            <person name="Dalin E."/>
            <person name="Tice H."/>
            <person name="Bruce D."/>
            <person name="Goodwin L."/>
            <person name="Pitluck S."/>
            <person name="Peters L."/>
            <person name="Mikhailova N."/>
            <person name="Saunders E."/>
            <person name="Kyrpides N."/>
            <person name="Mavromatis K."/>
            <person name="Ivanova N."/>
            <person name="Last F.I."/>
            <person name="Brettin T."/>
            <person name="Detter J.C."/>
            <person name="Han C."/>
            <person name="Larimer F."/>
            <person name="Land M."/>
            <person name="Hauser L."/>
            <person name="Markowitz V."/>
            <person name="Cheng J.-F."/>
            <person name="Hugenholtz P."/>
            <person name="Woyke T."/>
            <person name="Wu D."/>
            <person name="Spring S."/>
            <person name="Schroeder M."/>
            <person name="Brambilla E.-M."/>
            <person name="Klenk H.-P."/>
            <person name="Eisen J.A."/>
        </authorList>
    </citation>
    <scope>NUCLEOTIDE SEQUENCE [LARGE SCALE GENOMIC DNA]</scope>
    <source>
        <strain evidence="13">ATCC BAA-1197 / DSM 17291 / Cas60314</strain>
    </source>
</reference>
<dbReference type="InterPro" id="IPR036890">
    <property type="entry name" value="HATPase_C_sf"/>
</dbReference>
<keyword evidence="6 9" id="KW-1133">Transmembrane helix</keyword>
<sequence length="454" mass="51027">MKKHLLILLTVAILLPSFAALFVAGLGIVQHRRAMEMVAESYVKDIAQSVATQIEFDWGSRFSMARLHTMAKFHWLAFNVSIPGWLAIIDSEGRILVSTAGAEILSSLWNREIPVETALELESPEGERFTLAVYPAGTTGWFVVAAVSWDKLMGPMIKFNRWPLLVGLIGLLGLLSVYALWKWLVAPLRNLSHEVSTLRWGSDLPEKEDPMAVFEVDRLRKVIYHLAQSAIDRAQLMKRYVSDIVKVQEEEKSRLAREIHDGPLQEVTALMQQIRLARMELEGHEESMKRLLLAEEEAQVAVRDLRALCDELSPPWLELGLKEALEELAERISKHFNVTIQVEVHRGICLSKDVSLAFFRVVQEAIHNSYRHGKATKVNVKVYESEGYVFLEVYDNGIGFNPSLDVEALRLSGHRGLANMSERMSLIGGSFEVFSEEGKGTTVLCKVSATCAFA</sequence>
<evidence type="ECO:0000256" key="3">
    <source>
        <dbReference type="ARBA" id="ARBA00022679"/>
    </source>
</evidence>
<dbReference type="GO" id="GO:0046983">
    <property type="term" value="F:protein dimerization activity"/>
    <property type="evidence" value="ECO:0007669"/>
    <property type="project" value="InterPro"/>
</dbReference>
<feature type="transmembrane region" description="Helical" evidence="9">
    <location>
        <begin position="162"/>
        <end position="181"/>
    </location>
</feature>
<evidence type="ECO:0000256" key="9">
    <source>
        <dbReference type="SAM" id="Phobius"/>
    </source>
</evidence>
<dbReference type="OrthoDB" id="9781904at2"/>
<dbReference type="Pfam" id="PF07730">
    <property type="entry name" value="HisKA_3"/>
    <property type="match status" value="1"/>
</dbReference>
<protein>
    <submittedName>
        <fullName evidence="12">Integral membrane sensor signal transduction histidine kinase</fullName>
    </submittedName>
</protein>
<feature type="domain" description="Histidine kinase/HSP90-like ATPase" evidence="10">
    <location>
        <begin position="356"/>
        <end position="447"/>
    </location>
</feature>
<keyword evidence="13" id="KW-1185">Reference proteome</keyword>
<feature type="domain" description="Signal transduction histidine kinase subgroup 3 dimerisation and phosphoacceptor" evidence="11">
    <location>
        <begin position="251"/>
        <end position="315"/>
    </location>
</feature>
<dbReference type="Gene3D" id="3.30.565.10">
    <property type="entry name" value="Histidine kinase-like ATPase, C-terminal domain"/>
    <property type="match status" value="1"/>
</dbReference>
<dbReference type="GO" id="GO:0000155">
    <property type="term" value="F:phosphorelay sensor kinase activity"/>
    <property type="evidence" value="ECO:0007669"/>
    <property type="project" value="InterPro"/>
</dbReference>
<dbReference type="SUPFAM" id="SSF55874">
    <property type="entry name" value="ATPase domain of HSP90 chaperone/DNA topoisomerase II/histidine kinase"/>
    <property type="match status" value="1"/>
</dbReference>
<gene>
    <name evidence="12" type="ordered locus">Tlie_0802</name>
</gene>
<dbReference type="Proteomes" id="UP000005868">
    <property type="component" value="Chromosome"/>
</dbReference>
<evidence type="ECO:0000256" key="6">
    <source>
        <dbReference type="ARBA" id="ARBA00022989"/>
    </source>
</evidence>
<dbReference type="Pfam" id="PF02518">
    <property type="entry name" value="HATPase_c"/>
    <property type="match status" value="1"/>
</dbReference>
<dbReference type="CDD" id="cd16917">
    <property type="entry name" value="HATPase_UhpB-NarQ-NarX-like"/>
    <property type="match status" value="1"/>
</dbReference>
<keyword evidence="8 9" id="KW-0472">Membrane</keyword>
<organism evidence="12 13">
    <name type="scientific">Thermovirga lienii (strain ATCC BAA-1197 / DSM 17291 / Cas60314)</name>
    <dbReference type="NCBI Taxonomy" id="580340"/>
    <lineage>
        <taxon>Bacteria</taxon>
        <taxon>Thermotogati</taxon>
        <taxon>Synergistota</taxon>
        <taxon>Synergistia</taxon>
        <taxon>Synergistales</taxon>
        <taxon>Thermovirgaceae</taxon>
        <taxon>Thermovirga</taxon>
    </lineage>
</organism>
<keyword evidence="5 12" id="KW-0418">Kinase</keyword>
<dbReference type="AlphaFoldDB" id="G7V9I5"/>
<evidence type="ECO:0000256" key="7">
    <source>
        <dbReference type="ARBA" id="ARBA00023012"/>
    </source>
</evidence>
<dbReference type="Gene3D" id="1.20.5.1930">
    <property type="match status" value="1"/>
</dbReference>
<keyword evidence="7" id="KW-0902">Two-component regulatory system</keyword>
<keyword evidence="3" id="KW-0808">Transferase</keyword>
<evidence type="ECO:0000256" key="1">
    <source>
        <dbReference type="ARBA" id="ARBA00004651"/>
    </source>
</evidence>
<dbReference type="HOGENOM" id="CLU_602588_0_0_0"/>
<evidence type="ECO:0000259" key="11">
    <source>
        <dbReference type="Pfam" id="PF07730"/>
    </source>
</evidence>